<dbReference type="EMBL" id="QRVL01000001">
    <property type="protein sequence ID" value="RGS42310.1"/>
    <property type="molecule type" value="Genomic_DNA"/>
</dbReference>
<feature type="chain" id="PRO_5043166467" evidence="1">
    <location>
        <begin position="23"/>
        <end position="477"/>
    </location>
</feature>
<dbReference type="AlphaFoldDB" id="A0A395VAJ2"/>
<name>A0A395VAJ2_9FIRM</name>
<dbReference type="InterPro" id="IPR050490">
    <property type="entry name" value="Bact_solute-bd_prot1"/>
</dbReference>
<reference evidence="2 3" key="1">
    <citation type="submission" date="2018-08" db="EMBL/GenBank/DDBJ databases">
        <title>A genome reference for cultivated species of the human gut microbiota.</title>
        <authorList>
            <person name="Zou Y."/>
            <person name="Xue W."/>
            <person name="Luo G."/>
        </authorList>
    </citation>
    <scope>NUCLEOTIDE SEQUENCE [LARGE SCALE GENOMIC DNA]</scope>
    <source>
        <strain evidence="2 3">AF22-12AC</strain>
    </source>
</reference>
<dbReference type="Gene3D" id="3.40.190.10">
    <property type="entry name" value="Periplasmic binding protein-like II"/>
    <property type="match status" value="1"/>
</dbReference>
<dbReference type="Pfam" id="PF13416">
    <property type="entry name" value="SBP_bac_8"/>
    <property type="match status" value="1"/>
</dbReference>
<evidence type="ECO:0000313" key="3">
    <source>
        <dbReference type="Proteomes" id="UP000266172"/>
    </source>
</evidence>
<gene>
    <name evidence="2" type="ORF">DWX93_02995</name>
</gene>
<dbReference type="InterPro" id="IPR006059">
    <property type="entry name" value="SBP"/>
</dbReference>
<dbReference type="PANTHER" id="PTHR43649:SF12">
    <property type="entry name" value="DIACETYLCHITOBIOSE BINDING PROTEIN DASA"/>
    <property type="match status" value="1"/>
</dbReference>
<keyword evidence="1" id="KW-0732">Signal</keyword>
<protein>
    <submittedName>
        <fullName evidence="2">Extracellular solute-binding protein</fullName>
    </submittedName>
</protein>
<feature type="signal peptide" evidence="1">
    <location>
        <begin position="1"/>
        <end position="22"/>
    </location>
</feature>
<dbReference type="RefSeq" id="WP_118096570.1">
    <property type="nucleotide sequence ID" value="NZ_JACLAS010000004.1"/>
</dbReference>
<evidence type="ECO:0000313" key="2">
    <source>
        <dbReference type="EMBL" id="RGS42310.1"/>
    </source>
</evidence>
<accession>A0A395VAJ2</accession>
<proteinExistence type="predicted"/>
<dbReference type="PANTHER" id="PTHR43649">
    <property type="entry name" value="ARABINOSE-BINDING PROTEIN-RELATED"/>
    <property type="match status" value="1"/>
</dbReference>
<dbReference type="SUPFAM" id="SSF53850">
    <property type="entry name" value="Periplasmic binding protein-like II"/>
    <property type="match status" value="1"/>
</dbReference>
<dbReference type="PROSITE" id="PS51257">
    <property type="entry name" value="PROKAR_LIPOPROTEIN"/>
    <property type="match status" value="1"/>
</dbReference>
<evidence type="ECO:0000256" key="1">
    <source>
        <dbReference type="SAM" id="SignalP"/>
    </source>
</evidence>
<sequence>MKRKVLSVMLASAMLATMFTGCGDSSTTDSNAAATTGNDAAATTTEAADTDAAKTDAAGGSVYYLNFKPEQDQAWQDLAATYTEQTGVPVTVITAADGTYEQTLKSEIAKAEAPTLFQVNGPVGLANWKDYCLDLSNSEIYSHLTSDDYALKNDAGEVSGIAYVIETYGIIYNKTILNDYCTMDNAVISSPEDINNFETLKAVADDIQARLDEINDQFGYDLKGAFTSAGMDGSSDWRFKTHLANLPIYYEYKDKGIDSTDAIEGTYLDNYKQIWDLYITDSTCEPGLLSSKTGDEAESEFGMEEAVFYQNGTWEYSNLTNEDNGYLVTAEDMSMMPIYIGVDGEENQGLCTGSENYWCVNNQASAEDQQATLDFLEWVITSDEGRDSMANVMGFTTPFDTFADGYTADNVFIQADAAYTKAGKYSVTWNFSTIPSETWKDGVGSALLEYAQGTGDWDGVVTAFVDGWKTEYDATHE</sequence>
<comment type="caution">
    <text evidence="2">The sequence shown here is derived from an EMBL/GenBank/DDBJ whole genome shotgun (WGS) entry which is preliminary data.</text>
</comment>
<organism evidence="2 3">
    <name type="scientific">Roseburia hominis</name>
    <dbReference type="NCBI Taxonomy" id="301301"/>
    <lineage>
        <taxon>Bacteria</taxon>
        <taxon>Bacillati</taxon>
        <taxon>Bacillota</taxon>
        <taxon>Clostridia</taxon>
        <taxon>Lachnospirales</taxon>
        <taxon>Lachnospiraceae</taxon>
        <taxon>Roseburia</taxon>
    </lineage>
</organism>
<dbReference type="Proteomes" id="UP000266172">
    <property type="component" value="Unassembled WGS sequence"/>
</dbReference>